<dbReference type="InterPro" id="IPR027417">
    <property type="entry name" value="P-loop_NTPase"/>
</dbReference>
<dbReference type="PANTHER" id="PTHR30486:SF6">
    <property type="entry name" value="TYPE IV PILUS RETRACTATION ATPASE PILT"/>
    <property type="match status" value="1"/>
</dbReference>
<sequence length="343" mass="38784">MYPILKRLLECAECKSSCVEKGICDFAKEELPLVIKLLSRVFKKSIDETLDFRYGVLRKINEKMAIRGVLATVGLEELSPFLEDREVEDIVVIPGRPIYITRKSGKEKADVTAELKTVKSLLKIAYLKGVELTTSNPSLRYGLKLGDIRLRISLDLPPVVPVPQAYIRIHRGKIAVADMIKSGFITEEQLKIVYAWIKEGRHIVITGPPGSGKTTLLSVIDDLIPGQLQRVYIDEADEFDDDTEKNQIKIRNVNKLREVYASLNRNIDIIIIGELQYEEHFDAFKTAVEIGLQTLATMHATSVKDALKRLERRGISHENLAIIQLAKRYGEGIERRVVELYAS</sequence>
<dbReference type="RefSeq" id="WP_116430562.1">
    <property type="nucleotide sequence ID" value="NZ_NMUF01000030.1"/>
</dbReference>
<dbReference type="OrthoDB" id="31341at2157"/>
<comment type="caution">
    <text evidence="3">The sequence shown here is derived from an EMBL/GenBank/DDBJ whole genome shotgun (WGS) entry which is preliminary data.</text>
</comment>
<proteinExistence type="inferred from homology"/>
<evidence type="ECO:0000259" key="2">
    <source>
        <dbReference type="SMART" id="SM00382"/>
    </source>
</evidence>
<dbReference type="InterPro" id="IPR050921">
    <property type="entry name" value="T4SS_GSP_E_ATPase"/>
</dbReference>
<accession>A0A371R1B5</accession>
<organism evidence="3 4">
    <name type="scientific">Pyrobaculum aerophilum</name>
    <dbReference type="NCBI Taxonomy" id="13773"/>
    <lineage>
        <taxon>Archaea</taxon>
        <taxon>Thermoproteota</taxon>
        <taxon>Thermoprotei</taxon>
        <taxon>Thermoproteales</taxon>
        <taxon>Thermoproteaceae</taxon>
        <taxon>Pyrobaculum</taxon>
    </lineage>
</organism>
<dbReference type="Gene3D" id="3.40.50.300">
    <property type="entry name" value="P-loop containing nucleotide triphosphate hydrolases"/>
    <property type="match status" value="1"/>
</dbReference>
<reference evidence="3 4" key="1">
    <citation type="submission" date="2017-07" db="EMBL/GenBank/DDBJ databases">
        <title>Draft genome sequence of aerobic hyperthermophilic archaea, Pyrobaculum aerophilum YKB31 and YKB32.</title>
        <authorList>
            <person name="Mochizuki T."/>
            <person name="Berliner A.J."/>
            <person name="Yoshida-Takashima Y."/>
            <person name="Takaki Y."/>
            <person name="Nunoura T."/>
            <person name="Takai K."/>
        </authorList>
    </citation>
    <scope>NUCLEOTIDE SEQUENCE [LARGE SCALE GENOMIC DNA]</scope>
    <source>
        <strain evidence="3 4">YKB32</strain>
    </source>
</reference>
<dbReference type="AlphaFoldDB" id="A0A371R1B5"/>
<dbReference type="SMART" id="SM00382">
    <property type="entry name" value="AAA"/>
    <property type="match status" value="1"/>
</dbReference>
<comment type="similarity">
    <text evidence="1">Belongs to the GSP E family.</text>
</comment>
<dbReference type="EMBL" id="NMUF01000030">
    <property type="protein sequence ID" value="RFA97208.1"/>
    <property type="molecule type" value="Genomic_DNA"/>
</dbReference>
<dbReference type="Proteomes" id="UP000256877">
    <property type="component" value="Unassembled WGS sequence"/>
</dbReference>
<dbReference type="InterPro" id="IPR003593">
    <property type="entry name" value="AAA+_ATPase"/>
</dbReference>
<dbReference type="Pfam" id="PF00437">
    <property type="entry name" value="T2SSE"/>
    <property type="match status" value="1"/>
</dbReference>
<dbReference type="Gene3D" id="3.30.450.370">
    <property type="match status" value="1"/>
</dbReference>
<dbReference type="PANTHER" id="PTHR30486">
    <property type="entry name" value="TWITCHING MOTILITY PROTEIN PILT"/>
    <property type="match status" value="1"/>
</dbReference>
<protein>
    <submittedName>
        <fullName evidence="3">Conjugal transfer protein</fullName>
    </submittedName>
</protein>
<dbReference type="GO" id="GO:0016887">
    <property type="term" value="F:ATP hydrolysis activity"/>
    <property type="evidence" value="ECO:0007669"/>
    <property type="project" value="InterPro"/>
</dbReference>
<evidence type="ECO:0000313" key="4">
    <source>
        <dbReference type="Proteomes" id="UP000256877"/>
    </source>
</evidence>
<name>A0A371R1B5_9CREN</name>
<evidence type="ECO:0000256" key="1">
    <source>
        <dbReference type="ARBA" id="ARBA00006611"/>
    </source>
</evidence>
<gene>
    <name evidence="3" type="ORF">CGL52_09860</name>
</gene>
<feature type="domain" description="AAA+ ATPase" evidence="2">
    <location>
        <begin position="199"/>
        <end position="321"/>
    </location>
</feature>
<dbReference type="SUPFAM" id="SSF52540">
    <property type="entry name" value="P-loop containing nucleoside triphosphate hydrolases"/>
    <property type="match status" value="1"/>
</dbReference>
<evidence type="ECO:0000313" key="3">
    <source>
        <dbReference type="EMBL" id="RFA97208.1"/>
    </source>
</evidence>
<dbReference type="InterPro" id="IPR001482">
    <property type="entry name" value="T2SS/T4SS_dom"/>
</dbReference>